<dbReference type="SUPFAM" id="SSF54106">
    <property type="entry name" value="LysM domain"/>
    <property type="match status" value="1"/>
</dbReference>
<dbReference type="Gene3D" id="3.10.350.10">
    <property type="entry name" value="LysM domain"/>
    <property type="match status" value="1"/>
</dbReference>
<dbReference type="InterPro" id="IPR052611">
    <property type="entry name" value="Plant_RLK_LysM"/>
</dbReference>
<feature type="transmembrane region" description="Helical" evidence="2">
    <location>
        <begin position="280"/>
        <end position="303"/>
    </location>
</feature>
<dbReference type="GO" id="GO:0005886">
    <property type="term" value="C:plasma membrane"/>
    <property type="evidence" value="ECO:0007669"/>
    <property type="project" value="UniProtKB-ARBA"/>
</dbReference>
<evidence type="ECO:0000313" key="6">
    <source>
        <dbReference type="EMBL" id="CAK7345940.1"/>
    </source>
</evidence>
<feature type="chain" id="PRO_5043359688" evidence="3">
    <location>
        <begin position="22"/>
        <end position="489"/>
    </location>
</feature>
<evidence type="ECO:0000256" key="2">
    <source>
        <dbReference type="SAM" id="Phobius"/>
    </source>
</evidence>
<dbReference type="Pfam" id="PF23446">
    <property type="entry name" value="LysM1_NFP_LYK"/>
    <property type="match status" value="1"/>
</dbReference>
<dbReference type="InterPro" id="IPR001245">
    <property type="entry name" value="Ser-Thr/Tyr_kinase_cat_dom"/>
</dbReference>
<proteinExistence type="predicted"/>
<feature type="region of interest" description="Disordered" evidence="1">
    <location>
        <begin position="249"/>
        <end position="271"/>
    </location>
</feature>
<reference evidence="6 7" key="1">
    <citation type="submission" date="2024-01" db="EMBL/GenBank/DDBJ databases">
        <authorList>
            <person name="Waweru B."/>
        </authorList>
    </citation>
    <scope>NUCLEOTIDE SEQUENCE [LARGE SCALE GENOMIC DNA]</scope>
</reference>
<protein>
    <submittedName>
        <fullName evidence="6">Uncharacterized protein</fullName>
    </submittedName>
</protein>
<dbReference type="Pfam" id="PF07714">
    <property type="entry name" value="PK_Tyr_Ser-Thr"/>
    <property type="match status" value="1"/>
</dbReference>
<dbReference type="Gene3D" id="1.10.510.10">
    <property type="entry name" value="Transferase(Phosphotransferase) domain 1"/>
    <property type="match status" value="1"/>
</dbReference>
<dbReference type="EMBL" id="CAWUPB010001173">
    <property type="protein sequence ID" value="CAK7345940.1"/>
    <property type="molecule type" value="Genomic_DNA"/>
</dbReference>
<keyword evidence="3" id="KW-0732">Signal</keyword>
<dbReference type="PROSITE" id="PS51782">
    <property type="entry name" value="LYSM"/>
    <property type="match status" value="1"/>
</dbReference>
<dbReference type="InterPro" id="IPR000719">
    <property type="entry name" value="Prot_kinase_dom"/>
</dbReference>
<feature type="signal peptide" evidence="3">
    <location>
        <begin position="1"/>
        <end position="21"/>
    </location>
</feature>
<dbReference type="PANTHER" id="PTHR45927:SF6">
    <property type="entry name" value="PROTEIN LYK5"/>
    <property type="match status" value="1"/>
</dbReference>
<dbReference type="Pfam" id="PF23472">
    <property type="entry name" value="LysM2_CERK1_LYK3_4_5"/>
    <property type="match status" value="1"/>
</dbReference>
<accession>A0AAV1S3P9</accession>
<dbReference type="GO" id="GO:0005524">
    <property type="term" value="F:ATP binding"/>
    <property type="evidence" value="ECO:0007669"/>
    <property type="project" value="InterPro"/>
</dbReference>
<dbReference type="InterPro" id="IPR056563">
    <property type="entry name" value="LysM3_LYK4_5"/>
</dbReference>
<organism evidence="6 7">
    <name type="scientific">Dovyalis caffra</name>
    <dbReference type="NCBI Taxonomy" id="77055"/>
    <lineage>
        <taxon>Eukaryota</taxon>
        <taxon>Viridiplantae</taxon>
        <taxon>Streptophyta</taxon>
        <taxon>Embryophyta</taxon>
        <taxon>Tracheophyta</taxon>
        <taxon>Spermatophyta</taxon>
        <taxon>Magnoliopsida</taxon>
        <taxon>eudicotyledons</taxon>
        <taxon>Gunneridae</taxon>
        <taxon>Pentapetalae</taxon>
        <taxon>rosids</taxon>
        <taxon>fabids</taxon>
        <taxon>Malpighiales</taxon>
        <taxon>Salicaceae</taxon>
        <taxon>Flacourtieae</taxon>
        <taxon>Dovyalis</taxon>
    </lineage>
</organism>
<evidence type="ECO:0000313" key="7">
    <source>
        <dbReference type="Proteomes" id="UP001314170"/>
    </source>
</evidence>
<dbReference type="Proteomes" id="UP001314170">
    <property type="component" value="Unassembled WGS sequence"/>
</dbReference>
<name>A0AAV1S3P9_9ROSI</name>
<dbReference type="PANTHER" id="PTHR45927">
    <property type="entry name" value="LYSM-DOMAIN RECEPTOR-LIKE KINASE-RELATED"/>
    <property type="match status" value="1"/>
</dbReference>
<sequence>MYPWTFLHCICIWWLLPVVLLSPSVKGQQAYVANRQLDCYNKAFDEITKGFVCNGVQSSCQSYLTFRSMPPYNSPVLIAYLLGVPQSATLIASINDISSDTASIPTNSQVVVPVNCSCYARQYYQHNSTYELKETSESYFTVANNTYQGLTTCQSLMSQNPYGDRNLYRGLDLHIPLRCACPTSNQTALGVKYLLTYMVTWGDTISSIAQLFGVDEQRILDANKLSSNNIFPFTPILVPLTTNPTKIAQKSAVPPPAAPSPQTPIVPVGGSSSSSDHKAVYVGVGTGAALLVLLFAVFGFLFWHRKSQPKTLPPDSDDFTALPVSDSKSWSLSSHGVRYAVESLTVYRYEDLQRATGYFAQANLIKGSVYRGSFKGDTAAVKVMKGDVSSEINILKMINHSNVIRLSGCCVHEGNTYLVYEYADNGSLTDWLHSNNKYGILTWKQRVQIAYDVADALNYLHNYTNHALRPQELEDQQHSFGCQLESQGC</sequence>
<dbReference type="PROSITE" id="PS50011">
    <property type="entry name" value="PROTEIN_KINASE_DOM"/>
    <property type="match status" value="1"/>
</dbReference>
<dbReference type="InterPro" id="IPR056561">
    <property type="entry name" value="NFP_LYK_LysM1"/>
</dbReference>
<dbReference type="Pfam" id="PF23473">
    <property type="entry name" value="LysM3_LYK4_5"/>
    <property type="match status" value="1"/>
</dbReference>
<evidence type="ECO:0000259" key="5">
    <source>
        <dbReference type="PROSITE" id="PS51782"/>
    </source>
</evidence>
<keyword evidence="2" id="KW-1133">Transmembrane helix</keyword>
<dbReference type="AlphaFoldDB" id="A0AAV1S3P9"/>
<gene>
    <name evidence="6" type="ORF">DCAF_LOCUS18603</name>
</gene>
<feature type="compositionally biased region" description="Pro residues" evidence="1">
    <location>
        <begin position="253"/>
        <end position="264"/>
    </location>
</feature>
<dbReference type="InterPro" id="IPR018392">
    <property type="entry name" value="LysM"/>
</dbReference>
<keyword evidence="2" id="KW-0812">Transmembrane</keyword>
<dbReference type="GO" id="GO:0004672">
    <property type="term" value="F:protein kinase activity"/>
    <property type="evidence" value="ECO:0007669"/>
    <property type="project" value="InterPro"/>
</dbReference>
<dbReference type="InterPro" id="IPR011009">
    <property type="entry name" value="Kinase-like_dom_sf"/>
</dbReference>
<evidence type="ECO:0000256" key="3">
    <source>
        <dbReference type="SAM" id="SignalP"/>
    </source>
</evidence>
<dbReference type="SMART" id="SM00257">
    <property type="entry name" value="LysM"/>
    <property type="match status" value="1"/>
</dbReference>
<keyword evidence="7" id="KW-1185">Reference proteome</keyword>
<dbReference type="CDD" id="cd00118">
    <property type="entry name" value="LysM"/>
    <property type="match status" value="1"/>
</dbReference>
<comment type="caution">
    <text evidence="6">The sequence shown here is derived from an EMBL/GenBank/DDBJ whole genome shotgun (WGS) entry which is preliminary data.</text>
</comment>
<feature type="domain" description="LysM" evidence="5">
    <location>
        <begin position="195"/>
        <end position="238"/>
    </location>
</feature>
<dbReference type="InterPro" id="IPR036779">
    <property type="entry name" value="LysM_dom_sf"/>
</dbReference>
<dbReference type="InterPro" id="IPR056562">
    <property type="entry name" value="LysM2_CERK1_LYK3_4_5"/>
</dbReference>
<evidence type="ECO:0000256" key="1">
    <source>
        <dbReference type="SAM" id="MobiDB-lite"/>
    </source>
</evidence>
<feature type="domain" description="Protein kinase" evidence="4">
    <location>
        <begin position="278"/>
        <end position="489"/>
    </location>
</feature>
<dbReference type="SUPFAM" id="SSF56112">
    <property type="entry name" value="Protein kinase-like (PK-like)"/>
    <property type="match status" value="1"/>
</dbReference>
<evidence type="ECO:0000259" key="4">
    <source>
        <dbReference type="PROSITE" id="PS50011"/>
    </source>
</evidence>
<keyword evidence="2" id="KW-0472">Membrane</keyword>